<dbReference type="InterPro" id="IPR017853">
    <property type="entry name" value="GH"/>
</dbReference>
<dbReference type="GO" id="GO:0003796">
    <property type="term" value="F:lysozyme activity"/>
    <property type="evidence" value="ECO:0007669"/>
    <property type="project" value="InterPro"/>
</dbReference>
<dbReference type="InterPro" id="IPR031898">
    <property type="entry name" value="ZoocinA_TRD"/>
</dbReference>
<comment type="similarity">
    <text evidence="1">Belongs to the glycosyl hydrolase 25 family.</text>
</comment>
<name>A0A1L6RCB1_9LACO</name>
<dbReference type="InterPro" id="IPR038263">
    <property type="entry name" value="Lytic_exo_TRD_sf"/>
</dbReference>
<dbReference type="STRING" id="1631871.FOL01_1307"/>
<dbReference type="EMBL" id="CP014332">
    <property type="protein sequence ID" value="APS42166.1"/>
    <property type="molecule type" value="Genomic_DNA"/>
</dbReference>
<reference evidence="4 5" key="1">
    <citation type="submission" date="2016-02" db="EMBL/GenBank/DDBJ databases">
        <title>Complete Genome Sequence of Weissella jogaejeotgali FOL01.</title>
        <authorList>
            <person name="Lee J.-H."/>
            <person name="Ku H.-J."/>
        </authorList>
    </citation>
    <scope>NUCLEOTIDE SEQUENCE [LARGE SCALE GENOMIC DNA]</scope>
    <source>
        <strain evidence="4 5">FOL01</strain>
    </source>
</reference>
<dbReference type="AlphaFoldDB" id="A0A1L6RCB1"/>
<gene>
    <name evidence="4" type="ORF">FOL01_1307</name>
</gene>
<evidence type="ECO:0000313" key="5">
    <source>
        <dbReference type="Proteomes" id="UP000185473"/>
    </source>
</evidence>
<dbReference type="Proteomes" id="UP000185473">
    <property type="component" value="Chromosome"/>
</dbReference>
<dbReference type="Pfam" id="PF16775">
    <property type="entry name" value="ZoocinA_TRD"/>
    <property type="match status" value="1"/>
</dbReference>
<dbReference type="PANTHER" id="PTHR34135:SF2">
    <property type="entry name" value="LYSOZYME"/>
    <property type="match status" value="1"/>
</dbReference>
<dbReference type="PROSITE" id="PS51904">
    <property type="entry name" value="GLYCOSYL_HYDROL_F25_2"/>
    <property type="match status" value="1"/>
</dbReference>
<dbReference type="GO" id="GO:0016052">
    <property type="term" value="P:carbohydrate catabolic process"/>
    <property type="evidence" value="ECO:0007669"/>
    <property type="project" value="TreeGrafter"/>
</dbReference>
<dbReference type="Pfam" id="PF01183">
    <property type="entry name" value="Glyco_hydro_25"/>
    <property type="match status" value="1"/>
</dbReference>
<dbReference type="GO" id="GO:0016998">
    <property type="term" value="P:cell wall macromolecule catabolic process"/>
    <property type="evidence" value="ECO:0007669"/>
    <property type="project" value="InterPro"/>
</dbReference>
<feature type="domain" description="Lytic exoenzyme target recognition" evidence="3">
    <location>
        <begin position="270"/>
        <end position="324"/>
    </location>
</feature>
<evidence type="ECO:0000313" key="4">
    <source>
        <dbReference type="EMBL" id="APS42166.1"/>
    </source>
</evidence>
<evidence type="ECO:0000256" key="2">
    <source>
        <dbReference type="SAM" id="SignalP"/>
    </source>
</evidence>
<dbReference type="KEGG" id="wjo:FOL01_1307"/>
<accession>A0A1L6RCB1</accession>
<dbReference type="GO" id="GO:0009253">
    <property type="term" value="P:peptidoglycan catabolic process"/>
    <property type="evidence" value="ECO:0007669"/>
    <property type="project" value="InterPro"/>
</dbReference>
<feature type="signal peptide" evidence="2">
    <location>
        <begin position="1"/>
        <end position="18"/>
    </location>
</feature>
<feature type="chain" id="PRO_5038774777" evidence="2">
    <location>
        <begin position="19"/>
        <end position="369"/>
    </location>
</feature>
<sequence length="369" mass="40166">MNKLKQALVLAGAFLAFAGVGYVSSDTAHADTPRVDMVDVSNHNGQMTAPEFVYMRNNYGVKAITTKISEGTGFHDYTAPGNIASAKRAGLYINGYHFLSSTTVAGAIAEADYAVRMARADGLPVGAVLAVDIENSYQLSMGSRMQPVATAFENRVRAYGYRSTTYTGGYSSSVSPAGEKAWLAQYPYVPTSAMKHYSTEHAWQWTSNQTFASSYGRFDASILYDNFFTAGTDKSAVVPNVTPSKPVVNKPDTSATRQFKNAGNRFTAYKSFRVDKIAYVNGMWQAINYDLAGGKDASWTANGIPLAVLDNVTRGNYRATRVGDMVKFKAGYNHGTIDRYDNASNGAGIVEGRYGMIWYNANSLLNKYL</sequence>
<protein>
    <submittedName>
        <fullName evidence="4">Phage lysin</fullName>
    </submittedName>
</protein>
<dbReference type="PANTHER" id="PTHR34135">
    <property type="entry name" value="LYSOZYME"/>
    <property type="match status" value="1"/>
</dbReference>
<evidence type="ECO:0000259" key="3">
    <source>
        <dbReference type="Pfam" id="PF16775"/>
    </source>
</evidence>
<dbReference type="InterPro" id="IPR002053">
    <property type="entry name" value="Glyco_hydro_25"/>
</dbReference>
<dbReference type="Gene3D" id="3.20.20.80">
    <property type="entry name" value="Glycosidases"/>
    <property type="match status" value="1"/>
</dbReference>
<keyword evidence="2" id="KW-0732">Signal</keyword>
<dbReference type="Gene3D" id="2.40.50.670">
    <property type="match status" value="1"/>
</dbReference>
<keyword evidence="5" id="KW-1185">Reference proteome</keyword>
<evidence type="ECO:0000256" key="1">
    <source>
        <dbReference type="ARBA" id="ARBA00010646"/>
    </source>
</evidence>
<dbReference type="SUPFAM" id="SSF51445">
    <property type="entry name" value="(Trans)glycosidases"/>
    <property type="match status" value="1"/>
</dbReference>
<proteinExistence type="inferred from homology"/>
<dbReference type="RefSeq" id="WP_075269931.1">
    <property type="nucleotide sequence ID" value="NZ_CP014332.1"/>
</dbReference>
<organism evidence="4 5">
    <name type="scientific">Weissella jogaejeotgali</name>
    <dbReference type="NCBI Taxonomy" id="1631871"/>
    <lineage>
        <taxon>Bacteria</taxon>
        <taxon>Bacillati</taxon>
        <taxon>Bacillota</taxon>
        <taxon>Bacilli</taxon>
        <taxon>Lactobacillales</taxon>
        <taxon>Lactobacillaceae</taxon>
        <taxon>Weissella</taxon>
    </lineage>
</organism>